<evidence type="ECO:0000313" key="5">
    <source>
        <dbReference type="Proteomes" id="UP001470230"/>
    </source>
</evidence>
<accession>A0ABR2KG72</accession>
<dbReference type="Gene3D" id="1.10.8.10">
    <property type="entry name" value="DNA helicase RuvA subunit, C-terminal domain"/>
    <property type="match status" value="1"/>
</dbReference>
<evidence type="ECO:0000313" key="4">
    <source>
        <dbReference type="EMBL" id="KAK8889842.1"/>
    </source>
</evidence>
<protein>
    <submittedName>
        <fullName evidence="4">UV excision repair protein rad23</fullName>
    </submittedName>
</protein>
<evidence type="ECO:0000256" key="1">
    <source>
        <dbReference type="SAM" id="MobiDB-lite"/>
    </source>
</evidence>
<evidence type="ECO:0000259" key="3">
    <source>
        <dbReference type="PROSITE" id="PS50053"/>
    </source>
</evidence>
<dbReference type="SMART" id="SM00213">
    <property type="entry name" value="UBQ"/>
    <property type="match status" value="1"/>
</dbReference>
<organism evidence="4 5">
    <name type="scientific">Tritrichomonas musculus</name>
    <dbReference type="NCBI Taxonomy" id="1915356"/>
    <lineage>
        <taxon>Eukaryota</taxon>
        <taxon>Metamonada</taxon>
        <taxon>Parabasalia</taxon>
        <taxon>Tritrichomonadida</taxon>
        <taxon>Tritrichomonadidae</taxon>
        <taxon>Tritrichomonas</taxon>
    </lineage>
</organism>
<dbReference type="PROSITE" id="PS50053">
    <property type="entry name" value="UBIQUITIN_2"/>
    <property type="match status" value="1"/>
</dbReference>
<dbReference type="EMBL" id="JAPFFF010000005">
    <property type="protein sequence ID" value="KAK8889842.1"/>
    <property type="molecule type" value="Genomic_DNA"/>
</dbReference>
<dbReference type="Pfam" id="PF00240">
    <property type="entry name" value="ubiquitin"/>
    <property type="match status" value="1"/>
</dbReference>
<feature type="compositionally biased region" description="Low complexity" evidence="1">
    <location>
        <begin position="85"/>
        <end position="96"/>
    </location>
</feature>
<dbReference type="SUPFAM" id="SSF54236">
    <property type="entry name" value="Ubiquitin-like"/>
    <property type="match status" value="1"/>
</dbReference>
<reference evidence="4 5" key="1">
    <citation type="submission" date="2024-04" db="EMBL/GenBank/DDBJ databases">
        <title>Tritrichomonas musculus Genome.</title>
        <authorList>
            <person name="Alves-Ferreira E."/>
            <person name="Grigg M."/>
            <person name="Lorenzi H."/>
            <person name="Galac M."/>
        </authorList>
    </citation>
    <scope>NUCLEOTIDE SEQUENCE [LARGE SCALE GENOMIC DNA]</scope>
    <source>
        <strain evidence="4 5">EAF2021</strain>
    </source>
</reference>
<dbReference type="InterPro" id="IPR015496">
    <property type="entry name" value="Ubiquilin"/>
</dbReference>
<dbReference type="PANTHER" id="PTHR10677">
    <property type="entry name" value="UBIQUILIN"/>
    <property type="match status" value="1"/>
</dbReference>
<dbReference type="Proteomes" id="UP001470230">
    <property type="component" value="Unassembled WGS sequence"/>
</dbReference>
<feature type="region of interest" description="Disordered" evidence="1">
    <location>
        <begin position="161"/>
        <end position="207"/>
    </location>
</feature>
<feature type="region of interest" description="Disordered" evidence="1">
    <location>
        <begin position="77"/>
        <end position="103"/>
    </location>
</feature>
<dbReference type="InterPro" id="IPR009060">
    <property type="entry name" value="UBA-like_sf"/>
</dbReference>
<feature type="domain" description="UBA" evidence="2">
    <location>
        <begin position="210"/>
        <end position="251"/>
    </location>
</feature>
<dbReference type="PANTHER" id="PTHR10677:SF3">
    <property type="entry name" value="FI07626P-RELATED"/>
    <property type="match status" value="1"/>
</dbReference>
<dbReference type="InterPro" id="IPR029071">
    <property type="entry name" value="Ubiquitin-like_domsf"/>
</dbReference>
<dbReference type="Gene3D" id="3.10.20.90">
    <property type="entry name" value="Phosphatidylinositol 3-kinase Catalytic Subunit, Chain A, domain 1"/>
    <property type="match status" value="1"/>
</dbReference>
<feature type="compositionally biased region" description="Polar residues" evidence="1">
    <location>
        <begin position="184"/>
        <end position="195"/>
    </location>
</feature>
<keyword evidence="5" id="KW-1185">Reference proteome</keyword>
<feature type="domain" description="Ubiquitin-like" evidence="3">
    <location>
        <begin position="1"/>
        <end position="72"/>
    </location>
</feature>
<feature type="compositionally biased region" description="Basic and acidic residues" evidence="1">
    <location>
        <begin position="196"/>
        <end position="205"/>
    </location>
</feature>
<feature type="compositionally biased region" description="Low complexity" evidence="1">
    <location>
        <begin position="173"/>
        <end position="183"/>
    </location>
</feature>
<dbReference type="InterPro" id="IPR000626">
    <property type="entry name" value="Ubiquitin-like_dom"/>
</dbReference>
<dbReference type="InterPro" id="IPR015940">
    <property type="entry name" value="UBA"/>
</dbReference>
<sequence length="257" mass="29226">MKLQIKFNKERFPIDIESSATVKDLKRLIAKIKNCKVSQIRLIYIADILQNSQTLESVINDPDKPVHLFINELIPKQKKSDKKTQNQSTGNNSSNQEDQETNSTLNEFSQYVNNPHIRSLLNDPDVQNGLQMIRQGILICRNSGNTSYDHLLENIDFISSTEPYSPTPPPSSSPSASSLTTSSIQPTHTTKPAQTDQKESEKQPEVDYSTLYKDELQNMEEMGLLDKDINLKALIKFNGDLDDAVEWLIQQNYLKEQ</sequence>
<proteinExistence type="predicted"/>
<gene>
    <name evidence="4" type="ORF">M9Y10_034596</name>
</gene>
<dbReference type="SUPFAM" id="SSF46934">
    <property type="entry name" value="UBA-like"/>
    <property type="match status" value="1"/>
</dbReference>
<name>A0ABR2KG72_9EUKA</name>
<evidence type="ECO:0000259" key="2">
    <source>
        <dbReference type="PROSITE" id="PS50030"/>
    </source>
</evidence>
<dbReference type="SMART" id="SM00165">
    <property type="entry name" value="UBA"/>
    <property type="match status" value="1"/>
</dbReference>
<dbReference type="PROSITE" id="PS50030">
    <property type="entry name" value="UBA"/>
    <property type="match status" value="1"/>
</dbReference>
<comment type="caution">
    <text evidence="4">The sequence shown here is derived from an EMBL/GenBank/DDBJ whole genome shotgun (WGS) entry which is preliminary data.</text>
</comment>